<dbReference type="RefSeq" id="WP_046217704.1">
    <property type="nucleotide sequence ID" value="NZ_CP011974.1"/>
</dbReference>
<dbReference type="InterPro" id="IPR036705">
    <property type="entry name" value="Ribosyl_crysJ1_sf"/>
</dbReference>
<keyword evidence="2 4" id="KW-0378">Hydrolase</keyword>
<proteinExistence type="inferred from homology"/>
<dbReference type="OrthoDB" id="9798107at2"/>
<dbReference type="SUPFAM" id="SSF101478">
    <property type="entry name" value="ADP-ribosylglycohydrolase"/>
    <property type="match status" value="1"/>
</dbReference>
<evidence type="ECO:0000256" key="3">
    <source>
        <dbReference type="PIRSR" id="PIRSR605502-1"/>
    </source>
</evidence>
<protein>
    <submittedName>
        <fullName evidence="4">ADP-ribosylglycohydrolase</fullName>
    </submittedName>
</protein>
<dbReference type="GO" id="GO:0046872">
    <property type="term" value="F:metal ion binding"/>
    <property type="evidence" value="ECO:0007669"/>
    <property type="project" value="UniProtKB-KW"/>
</dbReference>
<feature type="binding site" evidence="3">
    <location>
        <position position="71"/>
    </location>
    <ligand>
        <name>Mg(2+)</name>
        <dbReference type="ChEBI" id="CHEBI:18420"/>
        <label>1</label>
    </ligand>
</feature>
<gene>
    <name evidence="4" type="ORF">BEH_16750</name>
</gene>
<dbReference type="InterPro" id="IPR050792">
    <property type="entry name" value="ADP-ribosylglycohydrolase"/>
</dbReference>
<dbReference type="GeneID" id="93700532"/>
<organism evidence="4 5">
    <name type="scientific">Priestia filamentosa</name>
    <dbReference type="NCBI Taxonomy" id="1402861"/>
    <lineage>
        <taxon>Bacteria</taxon>
        <taxon>Bacillati</taxon>
        <taxon>Bacillota</taxon>
        <taxon>Bacilli</taxon>
        <taxon>Bacillales</taxon>
        <taxon>Bacillaceae</taxon>
        <taxon>Priestia</taxon>
    </lineage>
</organism>
<feature type="binding site" evidence="3">
    <location>
        <position position="286"/>
    </location>
    <ligand>
        <name>Mg(2+)</name>
        <dbReference type="ChEBI" id="CHEBI:18420"/>
        <label>1</label>
    </ligand>
</feature>
<dbReference type="AlphaFoldDB" id="A0A1X7DCE6"/>
<dbReference type="PANTHER" id="PTHR16222:SF24">
    <property type="entry name" value="ADP-RIBOSYLHYDROLASE ARH3"/>
    <property type="match status" value="1"/>
</dbReference>
<evidence type="ECO:0000256" key="2">
    <source>
        <dbReference type="ARBA" id="ARBA00022801"/>
    </source>
</evidence>
<feature type="binding site" evidence="3">
    <location>
        <position position="70"/>
    </location>
    <ligand>
        <name>Mg(2+)</name>
        <dbReference type="ChEBI" id="CHEBI:18420"/>
        <label>1</label>
    </ligand>
</feature>
<evidence type="ECO:0000256" key="1">
    <source>
        <dbReference type="ARBA" id="ARBA00010702"/>
    </source>
</evidence>
<dbReference type="PATRIC" id="fig|135735.6.peg.3562"/>
<keyword evidence="3" id="KW-0479">Metal-binding</keyword>
<evidence type="ECO:0000313" key="5">
    <source>
        <dbReference type="Proteomes" id="UP000036202"/>
    </source>
</evidence>
<dbReference type="EMBL" id="CP011974">
    <property type="protein sequence ID" value="AKO93576.1"/>
    <property type="molecule type" value="Genomic_DNA"/>
</dbReference>
<sequence length="341" mass="38843">MTGRRMIDRWEGDNKSFLTVNIQKRVLPTLYGGIIGDMLGVPVEFKKRGTFHIDDVTGYGTYNQPPGTWSDDTSMTLCLVENLIEQGNLTDLMKKFVQYEEQGYLAPHGKMFDIGIATVKAIRRFKGGTPAEHCGGTSEYDNGNGAIMRIAPLSLLLDNEFNFVKKAEFIKQYTEITHGHPRAIVGSIIYIELLLRLYLNNPLEQGIKDIQLLFKENFDENHIYLKELKNYERIFQENFLEIPKEEIRSSGYVVHTLEAAIWCLGTTSSFKEAVLKAVNLGEDTDTVASITGSLAGMYYKMEGMPEEWLEKIARKDKVDELIKGFCNFRVDKAVMEEYDGW</sequence>
<comment type="cofactor">
    <cofactor evidence="3">
        <name>Mg(2+)</name>
        <dbReference type="ChEBI" id="CHEBI:18420"/>
    </cofactor>
    <text evidence="3">Binds 2 magnesium ions per subunit.</text>
</comment>
<dbReference type="PANTHER" id="PTHR16222">
    <property type="entry name" value="ADP-RIBOSYLGLYCOHYDROLASE"/>
    <property type="match status" value="1"/>
</dbReference>
<name>A0A1X7DCE6_9BACI</name>
<keyword evidence="5" id="KW-1185">Reference proteome</keyword>
<dbReference type="Pfam" id="PF03747">
    <property type="entry name" value="ADP_ribosyl_GH"/>
    <property type="match status" value="1"/>
</dbReference>
<reference evidence="5" key="2">
    <citation type="submission" date="2015-06" db="EMBL/GenBank/DDBJ databases">
        <title>Genome Sequence of Bacillus endophyticus and Analysis of its Companion Mechanism in the Ketogulonigenium vulgare-Bacillus strain Consortium.</title>
        <authorList>
            <person name="Jia N."/>
            <person name="Du J."/>
            <person name="Ding M.-Z."/>
            <person name="Gao F."/>
            <person name="Yuan Y.-J."/>
        </authorList>
    </citation>
    <scope>NUCLEOTIDE SEQUENCE [LARGE SCALE GENOMIC DNA]</scope>
    <source>
        <strain evidence="5">Hbe603</strain>
    </source>
</reference>
<keyword evidence="3" id="KW-0460">Magnesium</keyword>
<feature type="binding site" evidence="3">
    <location>
        <position position="72"/>
    </location>
    <ligand>
        <name>Mg(2+)</name>
        <dbReference type="ChEBI" id="CHEBI:18420"/>
        <label>1</label>
    </ligand>
</feature>
<evidence type="ECO:0000313" key="4">
    <source>
        <dbReference type="EMBL" id="AKO93576.1"/>
    </source>
</evidence>
<accession>A0A0H4KL34</accession>
<dbReference type="Proteomes" id="UP000036202">
    <property type="component" value="Chromosome"/>
</dbReference>
<dbReference type="InterPro" id="IPR005502">
    <property type="entry name" value="Ribosyl_crysJ1"/>
</dbReference>
<dbReference type="GO" id="GO:0016787">
    <property type="term" value="F:hydrolase activity"/>
    <property type="evidence" value="ECO:0007669"/>
    <property type="project" value="UniProtKB-KW"/>
</dbReference>
<comment type="similarity">
    <text evidence="1">Belongs to the ADP-ribosylglycohydrolase family.</text>
</comment>
<reference evidence="4 5" key="1">
    <citation type="journal article" date="2015" name="PLoS ONE">
        <title>Genome Sequence of Bacillus endophyticus and Analysis of Its Companion Mechanism in the Ketogulonigenium vulgare-Bacillus Strain Consortium.</title>
        <authorList>
            <person name="Jia N."/>
            <person name="Du J."/>
            <person name="Ding M.Z."/>
            <person name="Gao F."/>
            <person name="Yuan Y.J."/>
        </authorList>
    </citation>
    <scope>NUCLEOTIDE SEQUENCE [LARGE SCALE GENOMIC DNA]</scope>
    <source>
        <strain evidence="4 5">Hbe603</strain>
    </source>
</reference>
<accession>A0A1X7DCE6</accession>
<dbReference type="KEGG" id="beo:BEH_16750"/>
<feature type="binding site" evidence="3">
    <location>
        <position position="283"/>
    </location>
    <ligand>
        <name>Mg(2+)</name>
        <dbReference type="ChEBI" id="CHEBI:18420"/>
        <label>1</label>
    </ligand>
</feature>
<dbReference type="Gene3D" id="1.10.4080.10">
    <property type="entry name" value="ADP-ribosylation/Crystallin J1"/>
    <property type="match status" value="1"/>
</dbReference>
<feature type="binding site" evidence="3">
    <location>
        <position position="285"/>
    </location>
    <ligand>
        <name>Mg(2+)</name>
        <dbReference type="ChEBI" id="CHEBI:18420"/>
        <label>1</label>
    </ligand>
</feature>